<gene>
    <name evidence="9" type="ORF">U27_03374</name>
</gene>
<dbReference type="Proteomes" id="UP000030661">
    <property type="component" value="Unassembled WGS sequence"/>
</dbReference>
<name>A0A081BVQ7_VECG1</name>
<evidence type="ECO:0000256" key="6">
    <source>
        <dbReference type="ARBA" id="ARBA00023136"/>
    </source>
</evidence>
<dbReference type="CDD" id="cd06261">
    <property type="entry name" value="TM_PBP2"/>
    <property type="match status" value="1"/>
</dbReference>
<feature type="transmembrane region" description="Helical" evidence="7">
    <location>
        <begin position="247"/>
        <end position="275"/>
    </location>
</feature>
<protein>
    <submittedName>
        <fullName evidence="9">Dipeptide transport system permease protein DppB</fullName>
    </submittedName>
</protein>
<dbReference type="EMBL" id="DF820464">
    <property type="protein sequence ID" value="GAK56412.1"/>
    <property type="molecule type" value="Genomic_DNA"/>
</dbReference>
<keyword evidence="4 7" id="KW-0812">Transmembrane</keyword>
<dbReference type="GO" id="GO:0055085">
    <property type="term" value="P:transmembrane transport"/>
    <property type="evidence" value="ECO:0007669"/>
    <property type="project" value="InterPro"/>
</dbReference>
<dbReference type="eggNOG" id="COG0601">
    <property type="taxonomic scope" value="Bacteria"/>
</dbReference>
<dbReference type="InterPro" id="IPR000515">
    <property type="entry name" value="MetI-like"/>
</dbReference>
<dbReference type="Gene3D" id="1.10.3720.10">
    <property type="entry name" value="MetI-like"/>
    <property type="match status" value="1"/>
</dbReference>
<keyword evidence="10" id="KW-1185">Reference proteome</keyword>
<feature type="transmembrane region" description="Helical" evidence="7">
    <location>
        <begin position="105"/>
        <end position="128"/>
    </location>
</feature>
<dbReference type="PANTHER" id="PTHR43163:SF6">
    <property type="entry name" value="DIPEPTIDE TRANSPORT SYSTEM PERMEASE PROTEIN DPPB-RELATED"/>
    <property type="match status" value="1"/>
</dbReference>
<evidence type="ECO:0000256" key="2">
    <source>
        <dbReference type="ARBA" id="ARBA00022448"/>
    </source>
</evidence>
<sequence length="326" mass="36803">MTKYMRTYILRRLIQTVVVIFLLSFVSYYLMNLMPGDPIDIMIMSNPRMTPEDADRLKKLYGFDKPIHVRYWIWLTTTLSGDLGYSRTYRVPVGEILGRRLLNTFYLSTSALLLSLAIGIPIGIFSALRKGSSFDYAVNLFAFAGISIPSFFLGILLLIVFAIWLKWFPAGGTQTVGANLTGFAAFADRVKFIILPMCSLTAQQMAQYVRYMRSSMVETMHFDFIRTARAKGLPRRRVLFVHALRNALIPVVTIVALSISFLFSGAIITETLFAYQGAGKLVYDSIIANDFNVAMVSFNITVGMVLIMNLIADILYAYLDPRISYK</sequence>
<evidence type="ECO:0000256" key="7">
    <source>
        <dbReference type="RuleBase" id="RU363032"/>
    </source>
</evidence>
<dbReference type="Pfam" id="PF19300">
    <property type="entry name" value="BPD_transp_1_N"/>
    <property type="match status" value="1"/>
</dbReference>
<dbReference type="HOGENOM" id="CLU_036879_0_1_0"/>
<evidence type="ECO:0000259" key="8">
    <source>
        <dbReference type="PROSITE" id="PS50928"/>
    </source>
</evidence>
<feature type="transmembrane region" description="Helical" evidence="7">
    <location>
        <begin position="69"/>
        <end position="85"/>
    </location>
</feature>
<dbReference type="STRING" id="1499967.U27_03374"/>
<feature type="transmembrane region" description="Helical" evidence="7">
    <location>
        <begin position="140"/>
        <end position="165"/>
    </location>
</feature>
<dbReference type="InterPro" id="IPR035906">
    <property type="entry name" value="MetI-like_sf"/>
</dbReference>
<dbReference type="GO" id="GO:0005886">
    <property type="term" value="C:plasma membrane"/>
    <property type="evidence" value="ECO:0007669"/>
    <property type="project" value="UniProtKB-SubCell"/>
</dbReference>
<feature type="domain" description="ABC transmembrane type-1" evidence="8">
    <location>
        <begin position="101"/>
        <end position="312"/>
    </location>
</feature>
<keyword evidence="3" id="KW-1003">Cell membrane</keyword>
<dbReference type="SUPFAM" id="SSF161098">
    <property type="entry name" value="MetI-like"/>
    <property type="match status" value="1"/>
</dbReference>
<keyword evidence="6 7" id="KW-0472">Membrane</keyword>
<feature type="transmembrane region" description="Helical" evidence="7">
    <location>
        <begin position="12"/>
        <end position="31"/>
    </location>
</feature>
<dbReference type="Pfam" id="PF00528">
    <property type="entry name" value="BPD_transp_1"/>
    <property type="match status" value="1"/>
</dbReference>
<evidence type="ECO:0000313" key="9">
    <source>
        <dbReference type="EMBL" id="GAK56412.1"/>
    </source>
</evidence>
<dbReference type="InterPro" id="IPR045621">
    <property type="entry name" value="BPD_transp_1_N"/>
</dbReference>
<accession>A0A081BVQ7</accession>
<dbReference type="AlphaFoldDB" id="A0A081BVQ7"/>
<proteinExistence type="inferred from homology"/>
<evidence type="ECO:0000256" key="3">
    <source>
        <dbReference type="ARBA" id="ARBA00022475"/>
    </source>
</evidence>
<keyword evidence="5 7" id="KW-1133">Transmembrane helix</keyword>
<evidence type="ECO:0000256" key="4">
    <source>
        <dbReference type="ARBA" id="ARBA00022692"/>
    </source>
</evidence>
<evidence type="ECO:0000313" key="10">
    <source>
        <dbReference type="Proteomes" id="UP000030661"/>
    </source>
</evidence>
<feature type="transmembrane region" description="Helical" evidence="7">
    <location>
        <begin position="295"/>
        <end position="319"/>
    </location>
</feature>
<comment type="similarity">
    <text evidence="7">Belongs to the binding-protein-dependent transport system permease family.</text>
</comment>
<organism evidence="9">
    <name type="scientific">Vecturithrix granuli</name>
    <dbReference type="NCBI Taxonomy" id="1499967"/>
    <lineage>
        <taxon>Bacteria</taxon>
        <taxon>Candidatus Moduliflexota</taxon>
        <taxon>Candidatus Vecturitrichia</taxon>
        <taxon>Candidatus Vecturitrichales</taxon>
        <taxon>Candidatus Vecturitrichaceae</taxon>
        <taxon>Candidatus Vecturithrix</taxon>
    </lineage>
</organism>
<evidence type="ECO:0000256" key="5">
    <source>
        <dbReference type="ARBA" id="ARBA00022989"/>
    </source>
</evidence>
<dbReference type="PANTHER" id="PTHR43163">
    <property type="entry name" value="DIPEPTIDE TRANSPORT SYSTEM PERMEASE PROTEIN DPPB-RELATED"/>
    <property type="match status" value="1"/>
</dbReference>
<reference evidence="9" key="1">
    <citation type="journal article" date="2015" name="PeerJ">
        <title>First genomic representation of candidate bacterial phylum KSB3 points to enhanced environmental sensing as a trigger of wastewater bulking.</title>
        <authorList>
            <person name="Sekiguchi Y."/>
            <person name="Ohashi A."/>
            <person name="Parks D.H."/>
            <person name="Yamauchi T."/>
            <person name="Tyson G.W."/>
            <person name="Hugenholtz P."/>
        </authorList>
    </citation>
    <scope>NUCLEOTIDE SEQUENCE [LARGE SCALE GENOMIC DNA]</scope>
</reference>
<evidence type="ECO:0000256" key="1">
    <source>
        <dbReference type="ARBA" id="ARBA00004651"/>
    </source>
</evidence>
<keyword evidence="2 7" id="KW-0813">Transport</keyword>
<comment type="subcellular location">
    <subcellularLocation>
        <location evidence="1 7">Cell membrane</location>
        <topology evidence="1 7">Multi-pass membrane protein</topology>
    </subcellularLocation>
</comment>
<dbReference type="PROSITE" id="PS50928">
    <property type="entry name" value="ABC_TM1"/>
    <property type="match status" value="1"/>
</dbReference>